<reference evidence="1 2" key="1">
    <citation type="journal article" date="2012" name="Proc. Natl. Acad. Sci. U.S.A.">
        <title>Genome streamlining and chemical defense in a coral reef symbiosis.</title>
        <authorList>
            <person name="Kwan J.C."/>
            <person name="Donia M.S."/>
            <person name="Han A.W."/>
            <person name="Hirose E."/>
            <person name="Haygood M.G."/>
            <person name="Schmidt E.W."/>
        </authorList>
    </citation>
    <scope>NUCLEOTIDE SEQUENCE [LARGE SCALE GENOMIC DNA]</scope>
    <source>
        <strain evidence="1 2">L2</strain>
    </source>
</reference>
<dbReference type="HOGENOM" id="CLU_2951657_0_0_5"/>
<protein>
    <submittedName>
        <fullName evidence="1">Uncharacterized protein</fullName>
    </submittedName>
</protein>
<organism evidence="1 2">
    <name type="scientific">Candidatus Endolissoclinum faulkneri L2</name>
    <dbReference type="NCBI Taxonomy" id="1193729"/>
    <lineage>
        <taxon>Bacteria</taxon>
        <taxon>Pseudomonadati</taxon>
        <taxon>Pseudomonadota</taxon>
        <taxon>Alphaproteobacteria</taxon>
        <taxon>Rhodospirillales</taxon>
        <taxon>Rhodospirillaceae</taxon>
        <taxon>Candidatus Endolissoclinum</taxon>
    </lineage>
</organism>
<dbReference type="Proteomes" id="UP000010077">
    <property type="component" value="Chromosome"/>
</dbReference>
<dbReference type="KEGG" id="thal:A1OE_693"/>
<gene>
    <name evidence="1" type="ORF">A1OE_693</name>
</gene>
<evidence type="ECO:0000313" key="2">
    <source>
        <dbReference type="Proteomes" id="UP000010077"/>
    </source>
</evidence>
<dbReference type="STRING" id="1193729.A1OE_693"/>
<accession>K7ZCT1</accession>
<keyword evidence="2" id="KW-1185">Reference proteome</keyword>
<dbReference type="AlphaFoldDB" id="K7ZCT1"/>
<dbReference type="EMBL" id="CP003539">
    <property type="protein sequence ID" value="AFX98881.1"/>
    <property type="molecule type" value="Genomic_DNA"/>
</dbReference>
<proteinExistence type="predicted"/>
<sequence>MSLRFSSNYNLTINDYMIIIARSNVNKKVLMYYHQYFLRNCTKYKISLYCFTKYSWFIG</sequence>
<evidence type="ECO:0000313" key="1">
    <source>
        <dbReference type="EMBL" id="AFX98881.1"/>
    </source>
</evidence>
<name>K7ZCT1_9PROT</name>